<proteinExistence type="predicted"/>
<sequence length="187" mass="19872">MSISLNAVPSVTVTPAPDFSALNAQVSAFKAAMNKELKARESEYLGIHDTLEDLVLELEGGTALLPSDSSVITESVLASDYLDTGYFIIAGRRFYVVPTTRANAIDVGTYTDFKLLEQGAGFEIDAIEARMDSAEARLDTNDTNISALESHANTVSAEMANAVSEMAAIRAIAENNATEIASFTTPA</sequence>
<evidence type="ECO:0000313" key="1">
    <source>
        <dbReference type="EMBL" id="QEO57552.1"/>
    </source>
</evidence>
<organism evidence="1 2">
    <name type="scientific">Francisella marina</name>
    <dbReference type="NCBI Taxonomy" id="2249302"/>
    <lineage>
        <taxon>Bacteria</taxon>
        <taxon>Pseudomonadati</taxon>
        <taxon>Pseudomonadota</taxon>
        <taxon>Gammaproteobacteria</taxon>
        <taxon>Thiotrichales</taxon>
        <taxon>Francisellaceae</taxon>
        <taxon>Francisella</taxon>
    </lineage>
</organism>
<dbReference type="EMBL" id="CP043550">
    <property type="protein sequence ID" value="QEO57552.1"/>
    <property type="molecule type" value="Genomic_DNA"/>
</dbReference>
<evidence type="ECO:0000313" key="2">
    <source>
        <dbReference type="Proteomes" id="UP000322509"/>
    </source>
</evidence>
<gene>
    <name evidence="1" type="ORF">F0R74_06690</name>
</gene>
<dbReference type="RefSeq" id="WP_149368732.1">
    <property type="nucleotide sequence ID" value="NZ_CP043550.1"/>
</dbReference>
<accession>A0ABX5ZHQ0</accession>
<keyword evidence="2" id="KW-1185">Reference proteome</keyword>
<name>A0ABX5ZHQ0_9GAMM</name>
<dbReference type="Proteomes" id="UP000322509">
    <property type="component" value="Chromosome"/>
</dbReference>
<protein>
    <recommendedName>
        <fullName evidence="3">Phage tail protein</fullName>
    </recommendedName>
</protein>
<reference evidence="1 2" key="1">
    <citation type="submission" date="2019-09" db="EMBL/GenBank/DDBJ databases">
        <title>Complete genome sequence of Francisella marina E103-15.</title>
        <authorList>
            <person name="Tekedar H.C."/>
            <person name="Griffin M.J."/>
            <person name="Waldbieser G.C."/>
            <person name="Soto E."/>
        </authorList>
    </citation>
    <scope>NUCLEOTIDE SEQUENCE [LARGE SCALE GENOMIC DNA]</scope>
    <source>
        <strain evidence="1 2">E103-15</strain>
    </source>
</reference>
<evidence type="ECO:0008006" key="3">
    <source>
        <dbReference type="Google" id="ProtNLM"/>
    </source>
</evidence>